<accession>A0AAD8QQG5</accession>
<evidence type="ECO:0000256" key="5">
    <source>
        <dbReference type="ARBA" id="ARBA00023242"/>
    </source>
</evidence>
<comment type="subcellular location">
    <subcellularLocation>
        <location evidence="1">Nucleus</location>
    </subcellularLocation>
</comment>
<dbReference type="GO" id="GO:0003677">
    <property type="term" value="F:DNA binding"/>
    <property type="evidence" value="ECO:0007669"/>
    <property type="project" value="UniProtKB-KW"/>
</dbReference>
<dbReference type="Pfam" id="PF00847">
    <property type="entry name" value="AP2"/>
    <property type="match status" value="1"/>
</dbReference>
<dbReference type="InterPro" id="IPR044808">
    <property type="entry name" value="ERF_plant"/>
</dbReference>
<organism evidence="8 9">
    <name type="scientific">Lolium multiflorum</name>
    <name type="common">Italian ryegrass</name>
    <name type="synonym">Lolium perenne subsp. multiflorum</name>
    <dbReference type="NCBI Taxonomy" id="4521"/>
    <lineage>
        <taxon>Eukaryota</taxon>
        <taxon>Viridiplantae</taxon>
        <taxon>Streptophyta</taxon>
        <taxon>Embryophyta</taxon>
        <taxon>Tracheophyta</taxon>
        <taxon>Spermatophyta</taxon>
        <taxon>Magnoliopsida</taxon>
        <taxon>Liliopsida</taxon>
        <taxon>Poales</taxon>
        <taxon>Poaceae</taxon>
        <taxon>BOP clade</taxon>
        <taxon>Pooideae</taxon>
        <taxon>Poodae</taxon>
        <taxon>Poeae</taxon>
        <taxon>Poeae Chloroplast Group 2 (Poeae type)</taxon>
        <taxon>Loliodinae</taxon>
        <taxon>Loliinae</taxon>
        <taxon>Lolium</taxon>
    </lineage>
</organism>
<dbReference type="AlphaFoldDB" id="A0AAD8QQG5"/>
<dbReference type="PROSITE" id="PS51032">
    <property type="entry name" value="AP2_ERF"/>
    <property type="match status" value="1"/>
</dbReference>
<evidence type="ECO:0000256" key="1">
    <source>
        <dbReference type="ARBA" id="ARBA00004123"/>
    </source>
</evidence>
<dbReference type="Proteomes" id="UP001231189">
    <property type="component" value="Unassembled WGS sequence"/>
</dbReference>
<dbReference type="EMBL" id="JAUUTY010000007">
    <property type="protein sequence ID" value="KAK1607163.1"/>
    <property type="molecule type" value="Genomic_DNA"/>
</dbReference>
<gene>
    <name evidence="8" type="ORF">QYE76_030836</name>
</gene>
<feature type="region of interest" description="Disordered" evidence="6">
    <location>
        <begin position="115"/>
        <end position="154"/>
    </location>
</feature>
<evidence type="ECO:0000313" key="9">
    <source>
        <dbReference type="Proteomes" id="UP001231189"/>
    </source>
</evidence>
<proteinExistence type="predicted"/>
<dbReference type="CDD" id="cd00018">
    <property type="entry name" value="AP2"/>
    <property type="match status" value="1"/>
</dbReference>
<evidence type="ECO:0000256" key="2">
    <source>
        <dbReference type="ARBA" id="ARBA00023015"/>
    </source>
</evidence>
<keyword evidence="5" id="KW-0539">Nucleus</keyword>
<dbReference type="GO" id="GO:0009873">
    <property type="term" value="P:ethylene-activated signaling pathway"/>
    <property type="evidence" value="ECO:0007669"/>
    <property type="project" value="InterPro"/>
</dbReference>
<dbReference type="GO" id="GO:0003700">
    <property type="term" value="F:DNA-binding transcription factor activity"/>
    <property type="evidence" value="ECO:0007669"/>
    <property type="project" value="InterPro"/>
</dbReference>
<dbReference type="PRINTS" id="PR00367">
    <property type="entry name" value="ETHRSPELEMNT"/>
</dbReference>
<dbReference type="FunFam" id="3.30.730.10:FF:000001">
    <property type="entry name" value="Ethylene-responsive transcription factor 2"/>
    <property type="match status" value="1"/>
</dbReference>
<dbReference type="PANTHER" id="PTHR31190">
    <property type="entry name" value="DNA-BINDING DOMAIN"/>
    <property type="match status" value="1"/>
</dbReference>
<evidence type="ECO:0000313" key="8">
    <source>
        <dbReference type="EMBL" id="KAK1607163.1"/>
    </source>
</evidence>
<keyword evidence="9" id="KW-1185">Reference proteome</keyword>
<feature type="domain" description="AP2/ERF" evidence="7">
    <location>
        <begin position="149"/>
        <end position="207"/>
    </location>
</feature>
<dbReference type="GO" id="GO:0005634">
    <property type="term" value="C:nucleus"/>
    <property type="evidence" value="ECO:0007669"/>
    <property type="project" value="UniProtKB-SubCell"/>
</dbReference>
<dbReference type="InterPro" id="IPR036955">
    <property type="entry name" value="AP2/ERF_dom_sf"/>
</dbReference>
<name>A0AAD8QQG5_LOLMU</name>
<dbReference type="Gene3D" id="3.30.730.10">
    <property type="entry name" value="AP2/ERF domain"/>
    <property type="match status" value="1"/>
</dbReference>
<dbReference type="InterPro" id="IPR016177">
    <property type="entry name" value="DNA-bd_dom_sf"/>
</dbReference>
<sequence>MEPHYDYSCYATYTQQHQYGNDFGHSHHVHPEAEAPPLYNDQSSYSSYNISSSSMASSRHQQQLHFGNAIDYHDYDMSQFSALMEHAYISASTPRASNAGLDELDYAFQAGEPAMAHQHYPSGSSALAVEPPSDHGSSSSVGDPPDESAPIGVRKRPWGKYAAEIRDSTRNGARVWLGTFDTPQAAALAYDQAAFALRGPAAVLNFPVNRVQESLRGLDIGCVTSAAAGEVDSPALALKRRHCMRKRKPKNSETVAACRDQQCTATRKPLASAASSSGVLELEDLGAEYLEELLTLCDQ</sequence>
<dbReference type="SMART" id="SM00380">
    <property type="entry name" value="AP2"/>
    <property type="match status" value="1"/>
</dbReference>
<keyword evidence="4" id="KW-0804">Transcription</keyword>
<comment type="caution">
    <text evidence="8">The sequence shown here is derived from an EMBL/GenBank/DDBJ whole genome shotgun (WGS) entry which is preliminary data.</text>
</comment>
<dbReference type="InterPro" id="IPR001471">
    <property type="entry name" value="AP2/ERF_dom"/>
</dbReference>
<reference evidence="8" key="1">
    <citation type="submission" date="2023-07" db="EMBL/GenBank/DDBJ databases">
        <title>A chromosome-level genome assembly of Lolium multiflorum.</title>
        <authorList>
            <person name="Chen Y."/>
            <person name="Copetti D."/>
            <person name="Kolliker R."/>
            <person name="Studer B."/>
        </authorList>
    </citation>
    <scope>NUCLEOTIDE SEQUENCE</scope>
    <source>
        <strain evidence="8">02402/16</strain>
        <tissue evidence="8">Leaf</tissue>
    </source>
</reference>
<evidence type="ECO:0000259" key="7">
    <source>
        <dbReference type="PROSITE" id="PS51032"/>
    </source>
</evidence>
<dbReference type="SUPFAM" id="SSF54171">
    <property type="entry name" value="DNA-binding domain"/>
    <property type="match status" value="1"/>
</dbReference>
<keyword evidence="3" id="KW-0238">DNA-binding</keyword>
<protein>
    <recommendedName>
        <fullName evidence="7">AP2/ERF domain-containing protein</fullName>
    </recommendedName>
</protein>
<keyword evidence="2" id="KW-0805">Transcription regulation</keyword>
<evidence type="ECO:0000256" key="6">
    <source>
        <dbReference type="SAM" id="MobiDB-lite"/>
    </source>
</evidence>
<evidence type="ECO:0000256" key="4">
    <source>
        <dbReference type="ARBA" id="ARBA00023163"/>
    </source>
</evidence>
<dbReference type="PANTHER" id="PTHR31190:SF367">
    <property type="entry name" value="AP2_ERF DOMAIN-CONTAINING PROTEIN"/>
    <property type="match status" value="1"/>
</dbReference>
<evidence type="ECO:0000256" key="3">
    <source>
        <dbReference type="ARBA" id="ARBA00023125"/>
    </source>
</evidence>